<evidence type="ECO:0000256" key="2">
    <source>
        <dbReference type="ARBA" id="ARBA00022448"/>
    </source>
</evidence>
<evidence type="ECO:0000313" key="9">
    <source>
        <dbReference type="EMBL" id="UTF55707.1"/>
    </source>
</evidence>
<reference evidence="9" key="1">
    <citation type="submission" date="2022-06" db="EMBL/GenBank/DDBJ databases">
        <title>Diverse halophilic archaea isolated from saline environments.</title>
        <authorList>
            <person name="Cui H.-L."/>
        </authorList>
    </citation>
    <scope>NUCLEOTIDE SEQUENCE</scope>
    <source>
        <strain evidence="9">WLHS1</strain>
        <plasmid evidence="9">unnamed1</plasmid>
    </source>
</reference>
<dbReference type="RefSeq" id="WP_254161011.1">
    <property type="nucleotide sequence ID" value="NZ_CP100356.1"/>
</dbReference>
<dbReference type="Pfam" id="PF19300">
    <property type="entry name" value="BPD_transp_1_N"/>
    <property type="match status" value="1"/>
</dbReference>
<dbReference type="GeneID" id="73292103"/>
<keyword evidence="10" id="KW-1185">Reference proteome</keyword>
<feature type="transmembrane region" description="Helical" evidence="7">
    <location>
        <begin position="186"/>
        <end position="208"/>
    </location>
</feature>
<dbReference type="KEGG" id="sawl:NGM29_18615"/>
<organism evidence="9 10">
    <name type="scientific">Natronosalvus rutilus</name>
    <dbReference type="NCBI Taxonomy" id="2953753"/>
    <lineage>
        <taxon>Archaea</taxon>
        <taxon>Methanobacteriati</taxon>
        <taxon>Methanobacteriota</taxon>
        <taxon>Stenosarchaea group</taxon>
        <taxon>Halobacteria</taxon>
        <taxon>Halobacteriales</taxon>
        <taxon>Natrialbaceae</taxon>
        <taxon>Natronosalvus</taxon>
    </lineage>
</organism>
<name>A0A9E7SX15_9EURY</name>
<dbReference type="GO" id="GO:0005886">
    <property type="term" value="C:plasma membrane"/>
    <property type="evidence" value="ECO:0007669"/>
    <property type="project" value="UniProtKB-SubCell"/>
</dbReference>
<dbReference type="Pfam" id="PF00528">
    <property type="entry name" value="BPD_transp_1"/>
    <property type="match status" value="1"/>
</dbReference>
<dbReference type="AlphaFoldDB" id="A0A9E7SX15"/>
<evidence type="ECO:0000256" key="3">
    <source>
        <dbReference type="ARBA" id="ARBA00022475"/>
    </source>
</evidence>
<feature type="transmembrane region" description="Helical" evidence="7">
    <location>
        <begin position="294"/>
        <end position="316"/>
    </location>
</feature>
<dbReference type="PANTHER" id="PTHR43163:SF6">
    <property type="entry name" value="DIPEPTIDE TRANSPORT SYSTEM PERMEASE PROTEIN DPPB-RELATED"/>
    <property type="match status" value="1"/>
</dbReference>
<keyword evidence="6 7" id="KW-0472">Membrane</keyword>
<proteinExistence type="inferred from homology"/>
<keyword evidence="3" id="KW-1003">Cell membrane</keyword>
<evidence type="ECO:0000256" key="5">
    <source>
        <dbReference type="ARBA" id="ARBA00022989"/>
    </source>
</evidence>
<feature type="domain" description="ABC transmembrane type-1" evidence="8">
    <location>
        <begin position="98"/>
        <end position="313"/>
    </location>
</feature>
<dbReference type="GO" id="GO:0055085">
    <property type="term" value="P:transmembrane transport"/>
    <property type="evidence" value="ECO:0007669"/>
    <property type="project" value="InterPro"/>
</dbReference>
<evidence type="ECO:0000259" key="8">
    <source>
        <dbReference type="PROSITE" id="PS50928"/>
    </source>
</evidence>
<keyword evidence="9" id="KW-0614">Plasmid</keyword>
<dbReference type="PROSITE" id="PS50928">
    <property type="entry name" value="ABC_TM1"/>
    <property type="match status" value="1"/>
</dbReference>
<sequence>MDRTNYLLKRLASLIPVFIGVTLVVFLLVRLTPGDPTTAMIPPQARTPETVAALRARLGLDDPLPVQYLNWLTDAITLDLGMSYSQDRPVTSVIAAHIWPTIQIAFVAFIVSILIAVPLGVLSGVYKDSWIDQISRVIAFTGISIPSFWLGLMTILFGALFWNRWFGYQLIPAGGYVSPFESFGGWLWHVLPPGIILGVGFSAITMRLTRSSMAEAMQEDYIRTARSKGAKEQAIIVIHALRNALIPVVTVAGLQIGYLLNGAVVVEEVFAWPGVGRLLFQAVQQQDMPLIQGLVLLFATVFVVMNLVVDLLYTVLDPRIEYE</sequence>
<dbReference type="Gene3D" id="1.10.3720.10">
    <property type="entry name" value="MetI-like"/>
    <property type="match status" value="1"/>
</dbReference>
<keyword evidence="5 7" id="KW-1133">Transmembrane helix</keyword>
<comment type="similarity">
    <text evidence="7">Belongs to the binding-protein-dependent transport system permease family.</text>
</comment>
<geneLocation type="plasmid" evidence="9 10">
    <name>unnamed1</name>
</geneLocation>
<gene>
    <name evidence="9" type="ORF">NGM29_18615</name>
</gene>
<evidence type="ECO:0000256" key="4">
    <source>
        <dbReference type="ARBA" id="ARBA00022692"/>
    </source>
</evidence>
<feature type="transmembrane region" description="Helical" evidence="7">
    <location>
        <begin position="137"/>
        <end position="162"/>
    </location>
</feature>
<dbReference type="SUPFAM" id="SSF161098">
    <property type="entry name" value="MetI-like"/>
    <property type="match status" value="1"/>
</dbReference>
<accession>A0A9E7SX15</accession>
<dbReference type="CDD" id="cd06261">
    <property type="entry name" value="TM_PBP2"/>
    <property type="match status" value="1"/>
</dbReference>
<keyword evidence="4 7" id="KW-0812">Transmembrane</keyword>
<dbReference type="EMBL" id="CP100356">
    <property type="protein sequence ID" value="UTF55707.1"/>
    <property type="molecule type" value="Genomic_DNA"/>
</dbReference>
<feature type="transmembrane region" description="Helical" evidence="7">
    <location>
        <begin position="12"/>
        <end position="31"/>
    </location>
</feature>
<comment type="subcellular location">
    <subcellularLocation>
        <location evidence="1 7">Cell membrane</location>
        <topology evidence="1 7">Multi-pass membrane protein</topology>
    </subcellularLocation>
</comment>
<dbReference type="Proteomes" id="UP001056855">
    <property type="component" value="Plasmid unnamed1"/>
</dbReference>
<evidence type="ECO:0000256" key="6">
    <source>
        <dbReference type="ARBA" id="ARBA00023136"/>
    </source>
</evidence>
<protein>
    <submittedName>
        <fullName evidence="9">ABC transporter permease</fullName>
    </submittedName>
</protein>
<evidence type="ECO:0000313" key="10">
    <source>
        <dbReference type="Proteomes" id="UP001056855"/>
    </source>
</evidence>
<dbReference type="InterPro" id="IPR000515">
    <property type="entry name" value="MetI-like"/>
</dbReference>
<keyword evidence="2 7" id="KW-0813">Transport</keyword>
<feature type="transmembrane region" description="Helical" evidence="7">
    <location>
        <begin position="102"/>
        <end position="125"/>
    </location>
</feature>
<dbReference type="InterPro" id="IPR045621">
    <property type="entry name" value="BPD_transp_1_N"/>
</dbReference>
<evidence type="ECO:0000256" key="1">
    <source>
        <dbReference type="ARBA" id="ARBA00004651"/>
    </source>
</evidence>
<dbReference type="PANTHER" id="PTHR43163">
    <property type="entry name" value="DIPEPTIDE TRANSPORT SYSTEM PERMEASE PROTEIN DPPB-RELATED"/>
    <property type="match status" value="1"/>
</dbReference>
<evidence type="ECO:0000256" key="7">
    <source>
        <dbReference type="RuleBase" id="RU363032"/>
    </source>
</evidence>
<dbReference type="InterPro" id="IPR035906">
    <property type="entry name" value="MetI-like_sf"/>
</dbReference>